<keyword evidence="3" id="KW-1185">Reference proteome</keyword>
<evidence type="ECO:0000256" key="1">
    <source>
        <dbReference type="SAM" id="MobiDB-lite"/>
    </source>
</evidence>
<evidence type="ECO:0000313" key="3">
    <source>
        <dbReference type="Proteomes" id="UP001379533"/>
    </source>
</evidence>
<dbReference type="RefSeq" id="WP_394845014.1">
    <property type="nucleotide sequence ID" value="NZ_CP089982.1"/>
</dbReference>
<name>A0ABZ2K6V0_9BACT</name>
<evidence type="ECO:0000313" key="2">
    <source>
        <dbReference type="EMBL" id="WXA94408.1"/>
    </source>
</evidence>
<dbReference type="PROSITE" id="PS51257">
    <property type="entry name" value="PROKAR_LIPOPROTEIN"/>
    <property type="match status" value="1"/>
</dbReference>
<dbReference type="Proteomes" id="UP001379533">
    <property type="component" value="Chromosome"/>
</dbReference>
<feature type="region of interest" description="Disordered" evidence="1">
    <location>
        <begin position="280"/>
        <end position="336"/>
    </location>
</feature>
<dbReference type="EMBL" id="CP089982">
    <property type="protein sequence ID" value="WXA94408.1"/>
    <property type="molecule type" value="Genomic_DNA"/>
</dbReference>
<evidence type="ECO:0008006" key="4">
    <source>
        <dbReference type="Google" id="ProtNLM"/>
    </source>
</evidence>
<sequence>MIRHSVKLLSGLVLGATWIAACGGKNTTEGMNDPLVMEASDETRSALGVTIWGVRAESGGTTVIRGYDASNSPIVEFRREARATDDMQSTVTTTVTGPGVHAKMKSRAESTLNYVNSPDNTASRKTDGTTNLGFQMFENSFANDPSARRIVDMLDRDAKAHPPHARDSGGKGLVKTSSLVEPTDAGLVTGTCISLTTDCATSLIALVGDGIDLVVKCAKMGQDGLLLLTCSGSGSCQSTGDQSISSDAQSCAEQARKAVTSTEDAVKSCTSSCGGNDGGTQGNSGNGGNSSGGGGNSSGGSDGGGGSSGGGQQGGGGSNGGGGNGGGGNGGGANNDAVARARQWVDAKMPYCQSAKDKPDMACGGTCTRTGSADNAEWNAYRSDCSGLISYAWGLPAPGRVTWEFAPKDTSVSEVVAPDQIQPGDALNKVPDGHIILFAGWNDKSTGEARIIEEADCGRVAEDHPTTLTVRGSSFLRNGVEYVPIRHR</sequence>
<organism evidence="2 3">
    <name type="scientific">Pendulispora brunnea</name>
    <dbReference type="NCBI Taxonomy" id="2905690"/>
    <lineage>
        <taxon>Bacteria</taxon>
        <taxon>Pseudomonadati</taxon>
        <taxon>Myxococcota</taxon>
        <taxon>Myxococcia</taxon>
        <taxon>Myxococcales</taxon>
        <taxon>Sorangiineae</taxon>
        <taxon>Pendulisporaceae</taxon>
        <taxon>Pendulispora</taxon>
    </lineage>
</organism>
<accession>A0ABZ2K6V0</accession>
<gene>
    <name evidence="2" type="ORF">LZC95_49180</name>
</gene>
<proteinExistence type="predicted"/>
<reference evidence="2 3" key="1">
    <citation type="submission" date="2021-12" db="EMBL/GenBank/DDBJ databases">
        <title>Discovery of the Pendulisporaceae a myxobacterial family with distinct sporulation behavior and unique specialized metabolism.</title>
        <authorList>
            <person name="Garcia R."/>
            <person name="Popoff A."/>
            <person name="Bader C.D."/>
            <person name="Loehr J."/>
            <person name="Walesch S."/>
            <person name="Walt C."/>
            <person name="Boldt J."/>
            <person name="Bunk B."/>
            <person name="Haeckl F.J.F.P.J."/>
            <person name="Gunesch A.P."/>
            <person name="Birkelbach J."/>
            <person name="Nuebel U."/>
            <person name="Pietschmann T."/>
            <person name="Bach T."/>
            <person name="Mueller R."/>
        </authorList>
    </citation>
    <scope>NUCLEOTIDE SEQUENCE [LARGE SCALE GENOMIC DNA]</scope>
    <source>
        <strain evidence="2 3">MSr12523</strain>
    </source>
</reference>
<feature type="compositionally biased region" description="Gly residues" evidence="1">
    <location>
        <begin position="280"/>
        <end position="333"/>
    </location>
</feature>
<protein>
    <recommendedName>
        <fullName evidence="4">NlpC/P60 domain-containing protein</fullName>
    </recommendedName>
</protein>